<proteinExistence type="predicted"/>
<dbReference type="Proteomes" id="UP000789595">
    <property type="component" value="Unassembled WGS sequence"/>
</dbReference>
<feature type="compositionally biased region" description="Acidic residues" evidence="1">
    <location>
        <begin position="193"/>
        <end position="215"/>
    </location>
</feature>
<dbReference type="Gene3D" id="2.120.10.80">
    <property type="entry name" value="Kelch-type beta propeller"/>
    <property type="match status" value="2"/>
</dbReference>
<feature type="compositionally biased region" description="Low complexity" evidence="1">
    <location>
        <begin position="420"/>
        <end position="443"/>
    </location>
</feature>
<feature type="compositionally biased region" description="Acidic residues" evidence="1">
    <location>
        <begin position="342"/>
        <end position="352"/>
    </location>
</feature>
<organism evidence="2 3">
    <name type="scientific">Pelagomonas calceolata</name>
    <dbReference type="NCBI Taxonomy" id="35677"/>
    <lineage>
        <taxon>Eukaryota</taxon>
        <taxon>Sar</taxon>
        <taxon>Stramenopiles</taxon>
        <taxon>Ochrophyta</taxon>
        <taxon>Pelagophyceae</taxon>
        <taxon>Pelagomonadales</taxon>
        <taxon>Pelagomonadaceae</taxon>
        <taxon>Pelagomonas</taxon>
    </lineage>
</organism>
<accession>A0A8J2WSQ5</accession>
<dbReference type="InterPro" id="IPR015915">
    <property type="entry name" value="Kelch-typ_b-propeller"/>
</dbReference>
<dbReference type="OrthoDB" id="10251809at2759"/>
<feature type="compositionally biased region" description="Low complexity" evidence="1">
    <location>
        <begin position="459"/>
        <end position="471"/>
    </location>
</feature>
<dbReference type="PANTHER" id="PTHR23244:SF471">
    <property type="entry name" value="GUANINE NUCLEOTIDE-BINDING PROTEIN SUBUNIT BETA 1-RELATED"/>
    <property type="match status" value="1"/>
</dbReference>
<feature type="compositionally biased region" description="Acidic residues" evidence="1">
    <location>
        <begin position="243"/>
        <end position="268"/>
    </location>
</feature>
<feature type="compositionally biased region" description="Acidic residues" evidence="1">
    <location>
        <begin position="222"/>
        <end position="235"/>
    </location>
</feature>
<dbReference type="SUPFAM" id="SSF50965">
    <property type="entry name" value="Galactose oxidase, central domain"/>
    <property type="match status" value="2"/>
</dbReference>
<dbReference type="AlphaFoldDB" id="A0A8J2WSQ5"/>
<reference evidence="2" key="1">
    <citation type="submission" date="2021-11" db="EMBL/GenBank/DDBJ databases">
        <authorList>
            <consortium name="Genoscope - CEA"/>
            <person name="William W."/>
        </authorList>
    </citation>
    <scope>NUCLEOTIDE SEQUENCE</scope>
</reference>
<gene>
    <name evidence="2" type="ORF">PECAL_1P33740</name>
</gene>
<evidence type="ECO:0000313" key="2">
    <source>
        <dbReference type="EMBL" id="CAH0366862.1"/>
    </source>
</evidence>
<sequence length="836" mass="88406">MSRRSASPAEDAIHDLLQTMSQKERDARYDAKHKQLCVSVSRALENAAWTLDEFCNNDADRQTAWTCVWTEISDGAQRMLGQLVAAGRPRASNATEPSGASSALAFAPPSPSNRDSGGTAPVPGRLSDDGAAPTTQADAPRPSTGPHGTLRKGGAVAPRPASRQLEEDPIEDSDASQSPRAPPPEPSQQSVIEIDDDDAAAPPAEDEHEWSDDDAAPAAPPAEDDEEDEWEDDIAEPPAAAPDVDEPPAAEEEVMVAVADDDDEEEEEGPKFRVGDSVVDGRTGEVGQIVAKTTGWWKLQIPSSDKAVSRRSKELTAPPPPEAAEDDEEEEEEAAPPPPAPEESEEEDEEEASPPLAARRPARGRAPEAAAPAPRARPKRGRAAAEAPPEEDEEEPRERTKRGRAAEEPEESEDDEEDSPPLAARRPPRRAAGGAAAAPVAAPAKKKKPARKAPPPAKPAAKAPPAKPATKARGKENAAPAPKKRPAAAPAAAPKRARTQPGPAPRWGHSAAVLEDGATMAIWGGEGDDKAVHLYRVATGWESMLGGGDIPDPRAWHASVASGSRLVVFGGDASGDGRPVRDSTTKVFDIDEGEWTAEECAARPQARLGHALLSLRDSEGQECVAALGGLRGRDDGITTTCDALQKRLKIKGSVPKGEAPKPHAHGCAVVLRNGAKAVVWTGKPLSKGDKDTPSNKVFVLERDAAGDAWTWTRMQFVMGDKPSFRSKAACCMLPDGISVLVHGGLDEDTGAVLGDAFILDTRLWEWSRAPKRVESAFGARAGHSLVCVRDGDTHMLLAFGGRGADGLTERADLAKVVVDERTFKGCAVPPRTSAVF</sequence>
<evidence type="ECO:0000313" key="3">
    <source>
        <dbReference type="Proteomes" id="UP000789595"/>
    </source>
</evidence>
<name>A0A8J2WSQ5_9STRA</name>
<protein>
    <submittedName>
        <fullName evidence="2">Uncharacterized protein</fullName>
    </submittedName>
</protein>
<feature type="compositionally biased region" description="Acidic residues" evidence="1">
    <location>
        <begin position="323"/>
        <end position="334"/>
    </location>
</feature>
<feature type="compositionally biased region" description="Acidic residues" evidence="1">
    <location>
        <begin position="408"/>
        <end position="419"/>
    </location>
</feature>
<dbReference type="EMBL" id="CAKKNE010000001">
    <property type="protein sequence ID" value="CAH0366862.1"/>
    <property type="molecule type" value="Genomic_DNA"/>
</dbReference>
<keyword evidence="3" id="KW-1185">Reference proteome</keyword>
<feature type="region of interest" description="Disordered" evidence="1">
    <location>
        <begin position="89"/>
        <end position="509"/>
    </location>
</feature>
<evidence type="ECO:0000256" key="1">
    <source>
        <dbReference type="SAM" id="MobiDB-lite"/>
    </source>
</evidence>
<comment type="caution">
    <text evidence="2">The sequence shown here is derived from an EMBL/GenBank/DDBJ whole genome shotgun (WGS) entry which is preliminary data.</text>
</comment>
<dbReference type="PANTHER" id="PTHR23244">
    <property type="entry name" value="KELCH REPEAT DOMAIN"/>
    <property type="match status" value="1"/>
</dbReference>
<dbReference type="InterPro" id="IPR011043">
    <property type="entry name" value="Gal_Oxase/kelch_b-propeller"/>
</dbReference>
<feature type="compositionally biased region" description="Low complexity" evidence="1">
    <location>
        <begin position="97"/>
        <end position="107"/>
    </location>
</feature>
<dbReference type="Pfam" id="PF24681">
    <property type="entry name" value="Kelch_KLHDC2_KLHL20_DRC7"/>
    <property type="match status" value="2"/>
</dbReference>